<protein>
    <submittedName>
        <fullName evidence="3">Uncharacterized protein</fullName>
    </submittedName>
</protein>
<evidence type="ECO:0000256" key="2">
    <source>
        <dbReference type="SAM" id="SignalP"/>
    </source>
</evidence>
<feature type="chain" id="PRO_5044825461" evidence="2">
    <location>
        <begin position="23"/>
        <end position="159"/>
    </location>
</feature>
<reference evidence="3 4" key="1">
    <citation type="submission" date="2024-11" db="EMBL/GenBank/DDBJ databases">
        <title>Chromosome-level genome assembly of the freshwater bivalve Anodonta woodiana.</title>
        <authorList>
            <person name="Chen X."/>
        </authorList>
    </citation>
    <scope>NUCLEOTIDE SEQUENCE [LARGE SCALE GENOMIC DNA]</scope>
    <source>
        <strain evidence="3">MN2024</strain>
        <tissue evidence="3">Gills</tissue>
    </source>
</reference>
<feature type="region of interest" description="Disordered" evidence="1">
    <location>
        <begin position="32"/>
        <end position="159"/>
    </location>
</feature>
<evidence type="ECO:0000256" key="1">
    <source>
        <dbReference type="SAM" id="MobiDB-lite"/>
    </source>
</evidence>
<feature type="compositionally biased region" description="Polar residues" evidence="1">
    <location>
        <begin position="127"/>
        <end position="150"/>
    </location>
</feature>
<evidence type="ECO:0000313" key="4">
    <source>
        <dbReference type="Proteomes" id="UP001634394"/>
    </source>
</evidence>
<sequence length="159" mass="16426">MMKFIYVLLVAIALGTISVTYSNPVPTVAEDNNLATEASASESIQEQEEANIEKGEEESTSAPLSPNAEEDEHVATYPSPADSDAVEGSQSEVSNTDDVEGSQSGSSNTDDVEGSQSGASDTDDFEGSQSGASDTDDPLSQSGESPSLSTPVDVIVVED</sequence>
<organism evidence="3 4">
    <name type="scientific">Sinanodonta woodiana</name>
    <name type="common">Chinese pond mussel</name>
    <name type="synonym">Anodonta woodiana</name>
    <dbReference type="NCBI Taxonomy" id="1069815"/>
    <lineage>
        <taxon>Eukaryota</taxon>
        <taxon>Metazoa</taxon>
        <taxon>Spiralia</taxon>
        <taxon>Lophotrochozoa</taxon>
        <taxon>Mollusca</taxon>
        <taxon>Bivalvia</taxon>
        <taxon>Autobranchia</taxon>
        <taxon>Heteroconchia</taxon>
        <taxon>Palaeoheterodonta</taxon>
        <taxon>Unionida</taxon>
        <taxon>Unionoidea</taxon>
        <taxon>Unionidae</taxon>
        <taxon>Unioninae</taxon>
        <taxon>Sinanodonta</taxon>
    </lineage>
</organism>
<accession>A0ABD3XD53</accession>
<evidence type="ECO:0000313" key="3">
    <source>
        <dbReference type="EMBL" id="KAL3884211.1"/>
    </source>
</evidence>
<feature type="signal peptide" evidence="2">
    <location>
        <begin position="1"/>
        <end position="22"/>
    </location>
</feature>
<keyword evidence="4" id="KW-1185">Reference proteome</keyword>
<feature type="compositionally biased region" description="Acidic residues" evidence="1">
    <location>
        <begin position="45"/>
        <end position="59"/>
    </location>
</feature>
<proteinExistence type="predicted"/>
<keyword evidence="2" id="KW-0732">Signal</keyword>
<name>A0ABD3XD53_SINWO</name>
<feature type="compositionally biased region" description="Polar residues" evidence="1">
    <location>
        <begin position="101"/>
        <end position="120"/>
    </location>
</feature>
<dbReference type="Proteomes" id="UP001634394">
    <property type="component" value="Unassembled WGS sequence"/>
</dbReference>
<dbReference type="AlphaFoldDB" id="A0ABD3XD53"/>
<gene>
    <name evidence="3" type="ORF">ACJMK2_030430</name>
</gene>
<comment type="caution">
    <text evidence="3">The sequence shown here is derived from an EMBL/GenBank/DDBJ whole genome shotgun (WGS) entry which is preliminary data.</text>
</comment>
<dbReference type="EMBL" id="JBJQND010000003">
    <property type="protein sequence ID" value="KAL3884211.1"/>
    <property type="molecule type" value="Genomic_DNA"/>
</dbReference>